<organism evidence="1 2">
    <name type="scientific">Glycocaulis albus</name>
    <dbReference type="NCBI Taxonomy" id="1382801"/>
    <lineage>
        <taxon>Bacteria</taxon>
        <taxon>Pseudomonadati</taxon>
        <taxon>Pseudomonadota</taxon>
        <taxon>Alphaproteobacteria</taxon>
        <taxon>Maricaulales</taxon>
        <taxon>Maricaulaceae</taxon>
        <taxon>Glycocaulis</taxon>
    </lineage>
</organism>
<evidence type="ECO:0000313" key="1">
    <source>
        <dbReference type="EMBL" id="GGH04904.1"/>
    </source>
</evidence>
<dbReference type="EMBL" id="BMFS01000010">
    <property type="protein sequence ID" value="GGH04904.1"/>
    <property type="molecule type" value="Genomic_DNA"/>
</dbReference>
<comment type="caution">
    <text evidence="1">The sequence shown here is derived from an EMBL/GenBank/DDBJ whole genome shotgun (WGS) entry which is preliminary data.</text>
</comment>
<proteinExistence type="predicted"/>
<keyword evidence="2" id="KW-1185">Reference proteome</keyword>
<sequence length="57" mass="6246">MENKRSPTPGIVRGFHPAIDNLRPLGIIVYPDAKAYPLLSSIEVSPLRTISAMISEL</sequence>
<reference evidence="2" key="1">
    <citation type="journal article" date="2019" name="Int. J. Syst. Evol. Microbiol.">
        <title>The Global Catalogue of Microorganisms (GCM) 10K type strain sequencing project: providing services to taxonomists for standard genome sequencing and annotation.</title>
        <authorList>
            <consortium name="The Broad Institute Genomics Platform"/>
            <consortium name="The Broad Institute Genome Sequencing Center for Infectious Disease"/>
            <person name="Wu L."/>
            <person name="Ma J."/>
        </authorList>
    </citation>
    <scope>NUCLEOTIDE SEQUENCE [LARGE SCALE GENOMIC DNA]</scope>
    <source>
        <strain evidence="2">CGMCC 1.12766</strain>
    </source>
</reference>
<evidence type="ECO:0000313" key="2">
    <source>
        <dbReference type="Proteomes" id="UP000648722"/>
    </source>
</evidence>
<name>A0ABQ1XVV9_9PROT</name>
<protein>
    <submittedName>
        <fullName evidence="1">Uncharacterized protein</fullName>
    </submittedName>
</protein>
<dbReference type="Proteomes" id="UP000648722">
    <property type="component" value="Unassembled WGS sequence"/>
</dbReference>
<gene>
    <name evidence="1" type="ORF">GCM10007420_21700</name>
</gene>
<accession>A0ABQ1XVV9</accession>